<dbReference type="RefSeq" id="WP_042307576.1">
    <property type="nucleotide sequence ID" value="NZ_CP026112.1"/>
</dbReference>
<dbReference type="EMBL" id="CP026112">
    <property type="protein sequence ID" value="AUT63249.1"/>
    <property type="molecule type" value="Genomic_DNA"/>
</dbReference>
<dbReference type="Proteomes" id="UP000243502">
    <property type="component" value="Chromosome 2"/>
</dbReference>
<protein>
    <submittedName>
        <fullName evidence="1">Uncharacterized protein</fullName>
    </submittedName>
</protein>
<dbReference type="KEGG" id="pter:C2L65_27295"/>
<sequence length="77" mass="8186">MDIIDLARESGLTVILDGRIGREEYHSVCGSISALSRFAESVCQYAASPDDCAPCATQRSLQSETSSVDGMSRASVN</sequence>
<reference evidence="1 2" key="1">
    <citation type="submission" date="2018-01" db="EMBL/GenBank/DDBJ databases">
        <title>Species boundaries and ecological features among Paraburkholderia terrae DSMZ17804T, P. hospita DSMZ17164T and P. caribensis DSMZ13236T.</title>
        <authorList>
            <person name="Pratama A.A."/>
        </authorList>
    </citation>
    <scope>NUCLEOTIDE SEQUENCE [LARGE SCALE GENOMIC DNA]</scope>
    <source>
        <strain evidence="1 2">DSM 17804</strain>
    </source>
</reference>
<dbReference type="OrthoDB" id="9134529at2"/>
<evidence type="ECO:0000313" key="2">
    <source>
        <dbReference type="Proteomes" id="UP000243502"/>
    </source>
</evidence>
<dbReference type="AlphaFoldDB" id="A0A2I8EUR4"/>
<organism evidence="1 2">
    <name type="scientific">Paraburkholderia terrae</name>
    <dbReference type="NCBI Taxonomy" id="311230"/>
    <lineage>
        <taxon>Bacteria</taxon>
        <taxon>Pseudomonadati</taxon>
        <taxon>Pseudomonadota</taxon>
        <taxon>Betaproteobacteria</taxon>
        <taxon>Burkholderiales</taxon>
        <taxon>Burkholderiaceae</taxon>
        <taxon>Paraburkholderia</taxon>
    </lineage>
</organism>
<name>A0A2I8EUR4_9BURK</name>
<accession>A0A2I8EUR4</accession>
<proteinExistence type="predicted"/>
<gene>
    <name evidence="1" type="ORF">C2L65_27295</name>
</gene>
<evidence type="ECO:0000313" key="1">
    <source>
        <dbReference type="EMBL" id="AUT63249.1"/>
    </source>
</evidence>